<dbReference type="EMBL" id="ML179411">
    <property type="protein sequence ID" value="THU88377.1"/>
    <property type="molecule type" value="Genomic_DNA"/>
</dbReference>
<evidence type="ECO:0000313" key="2">
    <source>
        <dbReference type="Proteomes" id="UP000297245"/>
    </source>
</evidence>
<organism evidence="1 2">
    <name type="scientific">Dendrothele bispora (strain CBS 962.96)</name>
    <dbReference type="NCBI Taxonomy" id="1314807"/>
    <lineage>
        <taxon>Eukaryota</taxon>
        <taxon>Fungi</taxon>
        <taxon>Dikarya</taxon>
        <taxon>Basidiomycota</taxon>
        <taxon>Agaricomycotina</taxon>
        <taxon>Agaricomycetes</taxon>
        <taxon>Agaricomycetidae</taxon>
        <taxon>Agaricales</taxon>
        <taxon>Agaricales incertae sedis</taxon>
        <taxon>Dendrothele</taxon>
    </lineage>
</organism>
<proteinExistence type="predicted"/>
<evidence type="ECO:0000313" key="1">
    <source>
        <dbReference type="EMBL" id="THU88377.1"/>
    </source>
</evidence>
<evidence type="ECO:0008006" key="3">
    <source>
        <dbReference type="Google" id="ProtNLM"/>
    </source>
</evidence>
<sequence>MQSMKSLSSTTEILSSEKKPPALKFANPTFPVSGFLTNEIHHGDNPVFTKWKEYGSRVSEQFEKEMKAYARGQYPFNTDFASEGGGSTEEVIVWWEGRISGHAQLLPYIAIKLFSTRINSMADERTASTLTWMSPATRSRLSVEARAARAIKPSRPWTKFCHIKKDFTKSNFTPEEEDDGWLDNFNEDQEDQGDAVTSISSKIPRSFLHASNAVNPNAFEIVSLLSDSAMDKTAEKPADIVAESVPGGEKDVEFKLWFT</sequence>
<gene>
    <name evidence="1" type="ORF">K435DRAFT_803553</name>
</gene>
<dbReference type="Proteomes" id="UP000297245">
    <property type="component" value="Unassembled WGS sequence"/>
</dbReference>
<dbReference type="AlphaFoldDB" id="A0A4S8LH71"/>
<reference evidence="1 2" key="1">
    <citation type="journal article" date="2019" name="Nat. Ecol. Evol.">
        <title>Megaphylogeny resolves global patterns of mushroom evolution.</title>
        <authorList>
            <person name="Varga T."/>
            <person name="Krizsan K."/>
            <person name="Foldi C."/>
            <person name="Dima B."/>
            <person name="Sanchez-Garcia M."/>
            <person name="Sanchez-Ramirez S."/>
            <person name="Szollosi G.J."/>
            <person name="Szarkandi J.G."/>
            <person name="Papp V."/>
            <person name="Albert L."/>
            <person name="Andreopoulos W."/>
            <person name="Angelini C."/>
            <person name="Antonin V."/>
            <person name="Barry K.W."/>
            <person name="Bougher N.L."/>
            <person name="Buchanan P."/>
            <person name="Buyck B."/>
            <person name="Bense V."/>
            <person name="Catcheside P."/>
            <person name="Chovatia M."/>
            <person name="Cooper J."/>
            <person name="Damon W."/>
            <person name="Desjardin D."/>
            <person name="Finy P."/>
            <person name="Geml J."/>
            <person name="Haridas S."/>
            <person name="Hughes K."/>
            <person name="Justo A."/>
            <person name="Karasinski D."/>
            <person name="Kautmanova I."/>
            <person name="Kiss B."/>
            <person name="Kocsube S."/>
            <person name="Kotiranta H."/>
            <person name="LaButti K.M."/>
            <person name="Lechner B.E."/>
            <person name="Liimatainen K."/>
            <person name="Lipzen A."/>
            <person name="Lukacs Z."/>
            <person name="Mihaltcheva S."/>
            <person name="Morgado L.N."/>
            <person name="Niskanen T."/>
            <person name="Noordeloos M.E."/>
            <person name="Ohm R.A."/>
            <person name="Ortiz-Santana B."/>
            <person name="Ovrebo C."/>
            <person name="Racz N."/>
            <person name="Riley R."/>
            <person name="Savchenko A."/>
            <person name="Shiryaev A."/>
            <person name="Soop K."/>
            <person name="Spirin V."/>
            <person name="Szebenyi C."/>
            <person name="Tomsovsky M."/>
            <person name="Tulloss R.E."/>
            <person name="Uehling J."/>
            <person name="Grigoriev I.V."/>
            <person name="Vagvolgyi C."/>
            <person name="Papp T."/>
            <person name="Martin F.M."/>
            <person name="Miettinen O."/>
            <person name="Hibbett D.S."/>
            <person name="Nagy L.G."/>
        </authorList>
    </citation>
    <scope>NUCLEOTIDE SEQUENCE [LARGE SCALE GENOMIC DNA]</scope>
    <source>
        <strain evidence="1 2">CBS 962.96</strain>
    </source>
</reference>
<accession>A0A4S8LH71</accession>
<keyword evidence="2" id="KW-1185">Reference proteome</keyword>
<protein>
    <recommendedName>
        <fullName evidence="3">HAT C-terminal dimerisation domain-containing protein</fullName>
    </recommendedName>
</protein>
<dbReference type="OrthoDB" id="3236755at2759"/>
<name>A0A4S8LH71_DENBC</name>